<sequence>MLHACVCVGRWWCARRREARPPLPRAVAALLVLGFVAGTEFWLFFPAIYGGGMDDLVPRGDCRVCKRPRPWRKLDRGKRILICPFVYNFFLKFNANNCKLGCGYSMQVGDISGKNELSVENS</sequence>
<dbReference type="AlphaFoldDB" id="A0A0D3F505"/>
<evidence type="ECO:0000313" key="2">
    <source>
        <dbReference type="EnsemblPlants" id="OBART02G16260.1"/>
    </source>
</evidence>
<dbReference type="EnsemblPlants" id="OBART02G16260.1">
    <property type="protein sequence ID" value="OBART02G16260.1"/>
    <property type="gene ID" value="OBART02G16260"/>
</dbReference>
<proteinExistence type="predicted"/>
<dbReference type="Proteomes" id="UP000026960">
    <property type="component" value="Chromosome 2"/>
</dbReference>
<accession>A0A0D3F505</accession>
<organism evidence="2">
    <name type="scientific">Oryza barthii</name>
    <dbReference type="NCBI Taxonomy" id="65489"/>
    <lineage>
        <taxon>Eukaryota</taxon>
        <taxon>Viridiplantae</taxon>
        <taxon>Streptophyta</taxon>
        <taxon>Embryophyta</taxon>
        <taxon>Tracheophyta</taxon>
        <taxon>Spermatophyta</taxon>
        <taxon>Magnoliopsida</taxon>
        <taxon>Liliopsida</taxon>
        <taxon>Poales</taxon>
        <taxon>Poaceae</taxon>
        <taxon>BOP clade</taxon>
        <taxon>Oryzoideae</taxon>
        <taxon>Oryzeae</taxon>
        <taxon>Oryzinae</taxon>
        <taxon>Oryza</taxon>
    </lineage>
</organism>
<keyword evidence="1" id="KW-0472">Membrane</keyword>
<dbReference type="PaxDb" id="65489-OBART02G16260.1"/>
<protein>
    <submittedName>
        <fullName evidence="2">Uncharacterized protein</fullName>
    </submittedName>
</protein>
<dbReference type="Gramene" id="OBART02G16260.1">
    <property type="protein sequence ID" value="OBART02G16260.1"/>
    <property type="gene ID" value="OBART02G16260"/>
</dbReference>
<keyword evidence="3" id="KW-1185">Reference proteome</keyword>
<evidence type="ECO:0000256" key="1">
    <source>
        <dbReference type="SAM" id="Phobius"/>
    </source>
</evidence>
<feature type="transmembrane region" description="Helical" evidence="1">
    <location>
        <begin position="26"/>
        <end position="49"/>
    </location>
</feature>
<keyword evidence="1" id="KW-1133">Transmembrane helix</keyword>
<name>A0A0D3F505_9ORYZ</name>
<evidence type="ECO:0000313" key="3">
    <source>
        <dbReference type="Proteomes" id="UP000026960"/>
    </source>
</evidence>
<reference evidence="2" key="1">
    <citation type="journal article" date="2009" name="Rice">
        <title>De Novo Next Generation Sequencing of Plant Genomes.</title>
        <authorList>
            <person name="Rounsley S."/>
            <person name="Marri P.R."/>
            <person name="Yu Y."/>
            <person name="He R."/>
            <person name="Sisneros N."/>
            <person name="Goicoechea J.L."/>
            <person name="Lee S.J."/>
            <person name="Angelova A."/>
            <person name="Kudrna D."/>
            <person name="Luo M."/>
            <person name="Affourtit J."/>
            <person name="Desany B."/>
            <person name="Knight J."/>
            <person name="Niazi F."/>
            <person name="Egholm M."/>
            <person name="Wing R.A."/>
        </authorList>
    </citation>
    <scope>NUCLEOTIDE SEQUENCE [LARGE SCALE GENOMIC DNA]</scope>
    <source>
        <strain evidence="2">cv. IRGC 105608</strain>
    </source>
</reference>
<dbReference type="HOGENOM" id="CLU_2030538_0_0_1"/>
<keyword evidence="1" id="KW-0812">Transmembrane</keyword>
<reference evidence="2" key="2">
    <citation type="submission" date="2015-03" db="UniProtKB">
        <authorList>
            <consortium name="EnsemblPlants"/>
        </authorList>
    </citation>
    <scope>IDENTIFICATION</scope>
</reference>